<accession>A0ABC9A1A9</accession>
<sequence length="102" mass="11623">MGSVLSSAYAALCSLVGALLDKVEMWRLMDAYPQLRDMPAEKREDLRRWIRDQQNAEEDARDAAARLRCPPDPSSPLFIRCNYRHPCYRVGADKNKKVAKGV</sequence>
<gene>
    <name evidence="1" type="ORF">URODEC1_LOCUS49452</name>
</gene>
<dbReference type="EMBL" id="OZ075112">
    <property type="protein sequence ID" value="CAL4969135.1"/>
    <property type="molecule type" value="Genomic_DNA"/>
</dbReference>
<protein>
    <submittedName>
        <fullName evidence="1">Uncharacterized protein</fullName>
    </submittedName>
</protein>
<organism evidence="1 2">
    <name type="scientific">Urochloa decumbens</name>
    <dbReference type="NCBI Taxonomy" id="240449"/>
    <lineage>
        <taxon>Eukaryota</taxon>
        <taxon>Viridiplantae</taxon>
        <taxon>Streptophyta</taxon>
        <taxon>Embryophyta</taxon>
        <taxon>Tracheophyta</taxon>
        <taxon>Spermatophyta</taxon>
        <taxon>Magnoliopsida</taxon>
        <taxon>Liliopsida</taxon>
        <taxon>Poales</taxon>
        <taxon>Poaceae</taxon>
        <taxon>PACMAD clade</taxon>
        <taxon>Panicoideae</taxon>
        <taxon>Panicodae</taxon>
        <taxon>Paniceae</taxon>
        <taxon>Melinidinae</taxon>
        <taxon>Urochloa</taxon>
    </lineage>
</organism>
<dbReference type="Proteomes" id="UP001497457">
    <property type="component" value="Chromosome 2b"/>
</dbReference>
<evidence type="ECO:0000313" key="2">
    <source>
        <dbReference type="Proteomes" id="UP001497457"/>
    </source>
</evidence>
<reference evidence="1" key="1">
    <citation type="submission" date="2024-10" db="EMBL/GenBank/DDBJ databases">
        <authorList>
            <person name="Ryan C."/>
        </authorList>
    </citation>
    <scope>NUCLEOTIDE SEQUENCE [LARGE SCALE GENOMIC DNA]</scope>
</reference>
<keyword evidence="2" id="KW-1185">Reference proteome</keyword>
<proteinExistence type="predicted"/>
<name>A0ABC9A1A9_9POAL</name>
<evidence type="ECO:0000313" key="1">
    <source>
        <dbReference type="EMBL" id="CAL4969135.1"/>
    </source>
</evidence>
<dbReference type="AlphaFoldDB" id="A0ABC9A1A9"/>